<dbReference type="GO" id="GO:0006511">
    <property type="term" value="P:ubiquitin-dependent protein catabolic process"/>
    <property type="evidence" value="ECO:0007669"/>
    <property type="project" value="InterPro"/>
</dbReference>
<comment type="subcellular location">
    <subcellularLocation>
        <location evidence="1">Cytoplasm</location>
    </subcellularLocation>
</comment>
<dbReference type="CDD" id="cd03755">
    <property type="entry name" value="proteasome_alpha_type_7"/>
    <property type="match status" value="1"/>
</dbReference>
<gene>
    <name evidence="6" type="ORF">DMC30DRAFT_394977</name>
</gene>
<proteinExistence type="inferred from homology"/>
<keyword evidence="3 4" id="KW-0647">Proteasome</keyword>
<keyword evidence="6" id="KW-0378">Hydrolase</keyword>
<dbReference type="SUPFAM" id="SSF56235">
    <property type="entry name" value="N-terminal nucleophile aminohydrolases (Ntn hydrolases)"/>
    <property type="match status" value="1"/>
</dbReference>
<comment type="similarity">
    <text evidence="4">Belongs to the peptidase T1A family.</text>
</comment>
<dbReference type="AlphaFoldDB" id="A0A5C5FX76"/>
<keyword evidence="7" id="KW-1185">Reference proteome</keyword>
<comment type="caution">
    <text evidence="6">The sequence shown here is derived from an EMBL/GenBank/DDBJ whole genome shotgun (WGS) entry which is preliminary data.</text>
</comment>
<dbReference type="InterPro" id="IPR000426">
    <property type="entry name" value="Proteasome_asu_N"/>
</dbReference>
<dbReference type="PANTHER" id="PTHR11599">
    <property type="entry name" value="PROTEASOME SUBUNIT ALPHA/BETA"/>
    <property type="match status" value="1"/>
</dbReference>
<evidence type="ECO:0000313" key="7">
    <source>
        <dbReference type="Proteomes" id="UP000311382"/>
    </source>
</evidence>
<evidence type="ECO:0000259" key="5">
    <source>
        <dbReference type="SMART" id="SM00948"/>
    </source>
</evidence>
<dbReference type="NCBIfam" id="NF003075">
    <property type="entry name" value="PRK03996.1"/>
    <property type="match status" value="1"/>
</dbReference>
<accession>A0A5C5FX76</accession>
<dbReference type="InterPro" id="IPR001353">
    <property type="entry name" value="Proteasome_sua/b"/>
</dbReference>
<protein>
    <submittedName>
        <fullName evidence="6">Nucleophile aminohydrolase</fullName>
    </submittedName>
</protein>
<dbReference type="SMART" id="SM00948">
    <property type="entry name" value="Proteasome_A_N"/>
    <property type="match status" value="1"/>
</dbReference>
<dbReference type="InterPro" id="IPR023332">
    <property type="entry name" value="Proteasome_alpha-type"/>
</dbReference>
<organism evidence="6 7">
    <name type="scientific">Rhodotorula diobovata</name>
    <dbReference type="NCBI Taxonomy" id="5288"/>
    <lineage>
        <taxon>Eukaryota</taxon>
        <taxon>Fungi</taxon>
        <taxon>Dikarya</taxon>
        <taxon>Basidiomycota</taxon>
        <taxon>Pucciniomycotina</taxon>
        <taxon>Microbotryomycetes</taxon>
        <taxon>Sporidiobolales</taxon>
        <taxon>Sporidiobolaceae</taxon>
        <taxon>Rhodotorula</taxon>
    </lineage>
</organism>
<feature type="non-terminal residue" evidence="6">
    <location>
        <position position="218"/>
    </location>
</feature>
<evidence type="ECO:0000256" key="3">
    <source>
        <dbReference type="ARBA" id="ARBA00022942"/>
    </source>
</evidence>
<dbReference type="InterPro" id="IPR029055">
    <property type="entry name" value="Ntn_hydrolases_N"/>
</dbReference>
<sequence>MSRYDTALTTFAPDGHLFQVDYALEAVRKGTCAVGVRGKDCVVLAVEKKSVLQLQDPRTVRKTAMLDDHICLGFAGLTADARILIDRARIECQSHRLTVEDPVTVEYITRHIAGIQQKYTQSGGVRPFGISCLIIGFDHDDPRPRLYLTEPSGIFSAWKANAIGRSSKTVREFLEKQYKPDLSADETVQLAVKALLEVVPTGAANIDLAVMDGFGSVR</sequence>
<dbReference type="OrthoDB" id="431557at2759"/>
<reference evidence="6 7" key="1">
    <citation type="submission" date="2019-03" db="EMBL/GenBank/DDBJ databases">
        <title>Rhodosporidium diobovatum UCD-FST 08-225 genome sequencing, assembly, and annotation.</title>
        <authorList>
            <person name="Fakankun I.U."/>
            <person name="Fristensky B."/>
            <person name="Levin D.B."/>
        </authorList>
    </citation>
    <scope>NUCLEOTIDE SEQUENCE [LARGE SCALE GENOMIC DNA]</scope>
    <source>
        <strain evidence="6 7">UCD-FST 08-225</strain>
    </source>
</reference>
<dbReference type="Pfam" id="PF00227">
    <property type="entry name" value="Proteasome"/>
    <property type="match status" value="1"/>
</dbReference>
<evidence type="ECO:0000256" key="4">
    <source>
        <dbReference type="PROSITE-ProRule" id="PRU00808"/>
    </source>
</evidence>
<keyword evidence="2" id="KW-0963">Cytoplasm</keyword>
<dbReference type="Gene3D" id="3.60.20.10">
    <property type="entry name" value="Glutamine Phosphoribosylpyrophosphate, subunit 1, domain 1"/>
    <property type="match status" value="1"/>
</dbReference>
<dbReference type="STRING" id="5288.A0A5C5FX76"/>
<dbReference type="GO" id="GO:0019773">
    <property type="term" value="C:proteasome core complex, alpha-subunit complex"/>
    <property type="evidence" value="ECO:0007669"/>
    <property type="project" value="UniProtKB-UniRule"/>
</dbReference>
<evidence type="ECO:0000313" key="6">
    <source>
        <dbReference type="EMBL" id="TNY21473.1"/>
    </source>
</evidence>
<dbReference type="EMBL" id="SOZI01000043">
    <property type="protein sequence ID" value="TNY21473.1"/>
    <property type="molecule type" value="Genomic_DNA"/>
</dbReference>
<evidence type="ECO:0000256" key="1">
    <source>
        <dbReference type="ARBA" id="ARBA00004496"/>
    </source>
</evidence>
<evidence type="ECO:0000256" key="2">
    <source>
        <dbReference type="ARBA" id="ARBA00022490"/>
    </source>
</evidence>
<dbReference type="PROSITE" id="PS51475">
    <property type="entry name" value="PROTEASOME_ALPHA_2"/>
    <property type="match status" value="1"/>
</dbReference>
<feature type="domain" description="Proteasome alpha-type subunits" evidence="5">
    <location>
        <begin position="4"/>
        <end position="26"/>
    </location>
</feature>
<dbReference type="GO" id="GO:0005737">
    <property type="term" value="C:cytoplasm"/>
    <property type="evidence" value="ECO:0007669"/>
    <property type="project" value="UniProtKB-SubCell"/>
</dbReference>
<dbReference type="InterPro" id="IPR050115">
    <property type="entry name" value="Proteasome_alpha"/>
</dbReference>
<dbReference type="Proteomes" id="UP000311382">
    <property type="component" value="Unassembled WGS sequence"/>
</dbReference>
<dbReference type="FunFam" id="3.60.20.10:FF:000004">
    <property type="entry name" value="Proteasome subunit alpha type-4"/>
    <property type="match status" value="1"/>
</dbReference>
<dbReference type="Pfam" id="PF10584">
    <property type="entry name" value="Proteasome_A_N"/>
    <property type="match status" value="1"/>
</dbReference>
<dbReference type="GO" id="GO:0016787">
    <property type="term" value="F:hydrolase activity"/>
    <property type="evidence" value="ECO:0007669"/>
    <property type="project" value="UniProtKB-KW"/>
</dbReference>
<name>A0A5C5FX76_9BASI</name>